<dbReference type="RefSeq" id="XP_022285329.1">
    <property type="nucleotide sequence ID" value="XM_022429617.1"/>
</dbReference>
<dbReference type="EMBL" id="LSBJ02000005">
    <property type="protein sequence ID" value="OWT42858.1"/>
    <property type="molecule type" value="Genomic_DNA"/>
</dbReference>
<reference evidence="2 3" key="1">
    <citation type="journal article" date="2016" name="PLoS Pathog.">
        <title>Biosynthesis of antibiotic leucinostatins in bio-control fungus Purpureocillium lilacinum and their inhibition on phytophthora revealed by genome mining.</title>
        <authorList>
            <person name="Wang G."/>
            <person name="Liu Z."/>
            <person name="Lin R."/>
            <person name="Li E."/>
            <person name="Mao Z."/>
            <person name="Ling J."/>
            <person name="Yang Y."/>
            <person name="Yin W.B."/>
            <person name="Xie B."/>
        </authorList>
    </citation>
    <scope>NUCLEOTIDE SEQUENCE [LARGE SCALE GENOMIC DNA]</scope>
    <source>
        <strain evidence="2">170</strain>
    </source>
</reference>
<dbReference type="AlphaFoldDB" id="A0A219APX5"/>
<evidence type="ECO:0000313" key="3">
    <source>
        <dbReference type="Proteomes" id="UP000078397"/>
    </source>
</evidence>
<evidence type="ECO:0000256" key="1">
    <source>
        <dbReference type="SAM" id="MobiDB-lite"/>
    </source>
</evidence>
<name>A0A219APX5_METCM</name>
<feature type="region of interest" description="Disordered" evidence="1">
    <location>
        <begin position="49"/>
        <end position="70"/>
    </location>
</feature>
<dbReference type="Proteomes" id="UP000078397">
    <property type="component" value="Unassembled WGS sequence"/>
</dbReference>
<keyword evidence="3" id="KW-1185">Reference proteome</keyword>
<accession>A0A219APX5</accession>
<proteinExistence type="predicted"/>
<evidence type="ECO:0000313" key="2">
    <source>
        <dbReference type="EMBL" id="OWT42858.1"/>
    </source>
</evidence>
<dbReference type="GeneID" id="33936837"/>
<organism evidence="2 3">
    <name type="scientific">Pochonia chlamydosporia 170</name>
    <dbReference type="NCBI Taxonomy" id="1380566"/>
    <lineage>
        <taxon>Eukaryota</taxon>
        <taxon>Fungi</taxon>
        <taxon>Dikarya</taxon>
        <taxon>Ascomycota</taxon>
        <taxon>Pezizomycotina</taxon>
        <taxon>Sordariomycetes</taxon>
        <taxon>Hypocreomycetidae</taxon>
        <taxon>Hypocreales</taxon>
        <taxon>Clavicipitaceae</taxon>
        <taxon>Pochonia</taxon>
    </lineage>
</organism>
<protein>
    <submittedName>
        <fullName evidence="2">Uncharacterized protein</fullName>
    </submittedName>
</protein>
<dbReference type="KEGG" id="pchm:VFPPC_17949"/>
<sequence>MCLQYCMWPALAESIRQLGEYGGGCAIGHQRLFDFPLVASPLDSSYHDCGRKYEPSPPSQRTATTERPDCPKPGFPWTTKVYRCRNLQETTRSLVGNLLSLFQLQLLPRAVHSQHHLSGQACSPANQISDASTAGLGRQGFLDTFFGCVRGGHQEGPIRVSQGFQPSHFPCVKGASTVSAHCIKMEEPKDQGELCVSHPTSEDVAHSPVDLAHPNGVDTIGWRLGWTLPLSVGVVDSEETLSTRAFIHEKTGTLELNDCCKWGQRRLVNEPCQCNSGLFPALRSIDAEPHHARIAWIRPDQTGSCFPGEPPSGRPASMKRICLGSICTISLQAGGCVQSVSELGAAGPNPWQNRIRRRHSARMFHFHLTV</sequence>
<gene>
    <name evidence="2" type="ORF">VFPPC_17949</name>
</gene>
<comment type="caution">
    <text evidence="2">The sequence shown here is derived from an EMBL/GenBank/DDBJ whole genome shotgun (WGS) entry which is preliminary data.</text>
</comment>